<dbReference type="CDD" id="cd06529">
    <property type="entry name" value="S24_LexA-like"/>
    <property type="match status" value="1"/>
</dbReference>
<protein>
    <submittedName>
        <fullName evidence="5">Repressor protein CI</fullName>
    </submittedName>
</protein>
<dbReference type="EMBL" id="BK015057">
    <property type="protein sequence ID" value="DAD89271.1"/>
    <property type="molecule type" value="Genomic_DNA"/>
</dbReference>
<dbReference type="Pfam" id="PF00717">
    <property type="entry name" value="Peptidase_S24"/>
    <property type="match status" value="1"/>
</dbReference>
<organism evidence="5">
    <name type="scientific">Myoviridae sp. ctTOm1</name>
    <dbReference type="NCBI Taxonomy" id="2826657"/>
    <lineage>
        <taxon>Viruses</taxon>
        <taxon>Duplodnaviria</taxon>
        <taxon>Heunggongvirae</taxon>
        <taxon>Uroviricota</taxon>
        <taxon>Caudoviricetes</taxon>
    </lineage>
</organism>
<evidence type="ECO:0000313" key="5">
    <source>
        <dbReference type="EMBL" id="DAD89271.1"/>
    </source>
</evidence>
<dbReference type="InterPro" id="IPR010982">
    <property type="entry name" value="Lambda_DNA-bd_dom_sf"/>
</dbReference>
<feature type="domain" description="HTH cro/C1-type" evidence="4">
    <location>
        <begin position="9"/>
        <end position="63"/>
    </location>
</feature>
<sequence>MERTFGQNLRALRAERGFSQEELAALLGTTKQVVSRYENGQRTPKVTVVEKFARRLGVPLSALLGAAAAEGGALRVPVLGYVRAGIPLTAVEEILDYEEVPPALAHLGELFALKIKGDSMEPRMVEGDVVICRQTPDVESGATAVVLVNGDEATVKKLMKHKNGISLVANNPAYPPMFYTFEECESLPVRVVGQVVELRAKSF</sequence>
<dbReference type="PROSITE" id="PS50943">
    <property type="entry name" value="HTH_CROC1"/>
    <property type="match status" value="1"/>
</dbReference>
<dbReference type="SUPFAM" id="SSF47413">
    <property type="entry name" value="lambda repressor-like DNA-binding domains"/>
    <property type="match status" value="1"/>
</dbReference>
<evidence type="ECO:0000256" key="2">
    <source>
        <dbReference type="ARBA" id="ARBA00023125"/>
    </source>
</evidence>
<dbReference type="InterPro" id="IPR036286">
    <property type="entry name" value="LexA/Signal_pep-like_sf"/>
</dbReference>
<dbReference type="Gene3D" id="1.10.260.40">
    <property type="entry name" value="lambda repressor-like DNA-binding domains"/>
    <property type="match status" value="1"/>
</dbReference>
<dbReference type="InterPro" id="IPR001387">
    <property type="entry name" value="Cro/C1-type_HTH"/>
</dbReference>
<dbReference type="PANTHER" id="PTHR40661:SF3">
    <property type="entry name" value="FELS-1 PROPHAGE TRANSCRIPTIONAL REGULATOR"/>
    <property type="match status" value="1"/>
</dbReference>
<keyword evidence="2" id="KW-0238">DNA-binding</keyword>
<dbReference type="InterPro" id="IPR015927">
    <property type="entry name" value="Peptidase_S24_S26A/B/C"/>
</dbReference>
<dbReference type="GO" id="GO:0003677">
    <property type="term" value="F:DNA binding"/>
    <property type="evidence" value="ECO:0007669"/>
    <property type="project" value="UniProtKB-KW"/>
</dbReference>
<dbReference type="SMART" id="SM00530">
    <property type="entry name" value="HTH_XRE"/>
    <property type="match status" value="1"/>
</dbReference>
<keyword evidence="1" id="KW-0805">Transcription regulation</keyword>
<dbReference type="InterPro" id="IPR039418">
    <property type="entry name" value="LexA-like"/>
</dbReference>
<proteinExistence type="predicted"/>
<evidence type="ECO:0000259" key="4">
    <source>
        <dbReference type="PROSITE" id="PS50943"/>
    </source>
</evidence>
<keyword evidence="3" id="KW-0804">Transcription</keyword>
<dbReference type="Gene3D" id="2.10.109.10">
    <property type="entry name" value="Umud Fragment, subunit A"/>
    <property type="match status" value="1"/>
</dbReference>
<name>A0A8S5N4L0_9CAUD</name>
<evidence type="ECO:0000256" key="1">
    <source>
        <dbReference type="ARBA" id="ARBA00023015"/>
    </source>
</evidence>
<reference evidence="5" key="1">
    <citation type="journal article" date="2021" name="Proc. Natl. Acad. Sci. U.S.A.">
        <title>A Catalog of Tens of Thousands of Viruses from Human Metagenomes Reveals Hidden Associations with Chronic Diseases.</title>
        <authorList>
            <person name="Tisza M.J."/>
            <person name="Buck C.B."/>
        </authorList>
    </citation>
    <scope>NUCLEOTIDE SEQUENCE</scope>
    <source>
        <strain evidence="5">CtTOm1</strain>
    </source>
</reference>
<accession>A0A8S5N4L0</accession>
<dbReference type="Pfam" id="PF01381">
    <property type="entry name" value="HTH_3"/>
    <property type="match status" value="1"/>
</dbReference>
<dbReference type="CDD" id="cd00093">
    <property type="entry name" value="HTH_XRE"/>
    <property type="match status" value="1"/>
</dbReference>
<evidence type="ECO:0000256" key="3">
    <source>
        <dbReference type="ARBA" id="ARBA00023163"/>
    </source>
</evidence>
<dbReference type="SUPFAM" id="SSF51306">
    <property type="entry name" value="LexA/Signal peptidase"/>
    <property type="match status" value="1"/>
</dbReference>
<dbReference type="PANTHER" id="PTHR40661">
    <property type="match status" value="1"/>
</dbReference>